<dbReference type="SUPFAM" id="SSF54593">
    <property type="entry name" value="Glyoxalase/Bleomycin resistance protein/Dihydroxybiphenyl dioxygenase"/>
    <property type="match status" value="1"/>
</dbReference>
<dbReference type="Pfam" id="PF00903">
    <property type="entry name" value="Glyoxalase"/>
    <property type="match status" value="1"/>
</dbReference>
<feature type="domain" description="Glyoxalase/fosfomycin resistance/dioxygenase" evidence="1">
    <location>
        <begin position="4"/>
        <end position="121"/>
    </location>
</feature>
<proteinExistence type="predicted"/>
<dbReference type="InterPro" id="IPR004360">
    <property type="entry name" value="Glyas_Fos-R_dOase_dom"/>
</dbReference>
<comment type="caution">
    <text evidence="2">The sequence shown here is derived from an EMBL/GenBank/DDBJ whole genome shotgun (WGS) entry which is preliminary data.</text>
</comment>
<dbReference type="InterPro" id="IPR029068">
    <property type="entry name" value="Glyas_Bleomycin-R_OHBP_Dase"/>
</dbReference>
<reference evidence="3" key="1">
    <citation type="journal article" date="2019" name="Int. J. Syst. Evol. Microbiol.">
        <title>The Global Catalogue of Microorganisms (GCM) 10K type strain sequencing project: providing services to taxonomists for standard genome sequencing and annotation.</title>
        <authorList>
            <consortium name="The Broad Institute Genomics Platform"/>
            <consortium name="The Broad Institute Genome Sequencing Center for Infectious Disease"/>
            <person name="Wu L."/>
            <person name="Ma J."/>
        </authorList>
    </citation>
    <scope>NUCLEOTIDE SEQUENCE [LARGE SCALE GENOMIC DNA]</scope>
    <source>
        <strain evidence="3">CGMCC 4.7283</strain>
    </source>
</reference>
<keyword evidence="3" id="KW-1185">Reference proteome</keyword>
<organism evidence="2 3">
    <name type="scientific">Seohaeicola nanhaiensis</name>
    <dbReference type="NCBI Taxonomy" id="1387282"/>
    <lineage>
        <taxon>Bacteria</taxon>
        <taxon>Pseudomonadati</taxon>
        <taxon>Pseudomonadota</taxon>
        <taxon>Alphaproteobacteria</taxon>
        <taxon>Rhodobacterales</taxon>
        <taxon>Roseobacteraceae</taxon>
        <taxon>Seohaeicola</taxon>
    </lineage>
</organism>
<dbReference type="RefSeq" id="WP_380715026.1">
    <property type="nucleotide sequence ID" value="NZ_JBHSGI010000002.1"/>
</dbReference>
<evidence type="ECO:0000313" key="2">
    <source>
        <dbReference type="EMBL" id="MFC4667107.1"/>
    </source>
</evidence>
<dbReference type="PANTHER" id="PTHR36503">
    <property type="entry name" value="BLR2520 PROTEIN"/>
    <property type="match status" value="1"/>
</dbReference>
<name>A0ABV9KA94_9RHOB</name>
<sequence length="135" mass="14852">MNTYINLCVADVKRSRSFFTALGFAFNDNFSDAESIAMRISDSCFVMMLQPGKFKGFTPREIADATRTTEVMTALQLDSRAAVDAMVEAAVAAGGSVFRAAEEHGFMYGRSFCDPDGHVWEPFWFDPAAVPENPS</sequence>
<evidence type="ECO:0000259" key="1">
    <source>
        <dbReference type="Pfam" id="PF00903"/>
    </source>
</evidence>
<gene>
    <name evidence="2" type="ORF">ACFO5X_00950</name>
</gene>
<dbReference type="PANTHER" id="PTHR36503:SF2">
    <property type="entry name" value="BLR2408 PROTEIN"/>
    <property type="match status" value="1"/>
</dbReference>
<accession>A0ABV9KA94</accession>
<dbReference type="Proteomes" id="UP001595973">
    <property type="component" value="Unassembled WGS sequence"/>
</dbReference>
<dbReference type="Gene3D" id="3.10.180.10">
    <property type="entry name" value="2,3-Dihydroxybiphenyl 1,2-Dioxygenase, domain 1"/>
    <property type="match status" value="1"/>
</dbReference>
<evidence type="ECO:0000313" key="3">
    <source>
        <dbReference type="Proteomes" id="UP001595973"/>
    </source>
</evidence>
<protein>
    <submittedName>
        <fullName evidence="2">VOC family protein</fullName>
    </submittedName>
</protein>
<dbReference type="EMBL" id="JBHSGI010000002">
    <property type="protein sequence ID" value="MFC4667107.1"/>
    <property type="molecule type" value="Genomic_DNA"/>
</dbReference>